<sequence length="319" mass="35753">MNEIEILSHTVGSARGSTPSPAVTAVPEPVEYTPNPPPRDPTLWVVLVNMYKEKLHLILRGFVRDRIVFNPSAFYPFKGLYYVLTRSVYWKYMLLTAGCFSLIFAIVAGVLYIGLLPLLLLGVLVPAGPIGLVIVHIQWLLLSNILANIVCKNIVAVNLKEHIFRLTVQDNDIDGSRVRQARLAPQIKAMESTKVEPTMQMFVRAADLTRSFLWKLALGLIALVPIAGPLVANQLSAVNRSFEYSKFYLFNIRNLGLEEARQYKYLHYTSYIYFGITAGWLEFLPFVSILTMTSNVVGAALWSVEYLAVQDGLLSQGEQ</sequence>
<gene>
    <name evidence="3" type="ORF">DAKH74_028170</name>
</gene>
<feature type="region of interest" description="Disordered" evidence="1">
    <location>
        <begin position="7"/>
        <end position="34"/>
    </location>
</feature>
<keyword evidence="2" id="KW-0472">Membrane</keyword>
<organism evidence="3 4">
    <name type="scientific">Maudiozyma humilis</name>
    <name type="common">Sour dough yeast</name>
    <name type="synonym">Kazachstania humilis</name>
    <dbReference type="NCBI Taxonomy" id="51915"/>
    <lineage>
        <taxon>Eukaryota</taxon>
        <taxon>Fungi</taxon>
        <taxon>Dikarya</taxon>
        <taxon>Ascomycota</taxon>
        <taxon>Saccharomycotina</taxon>
        <taxon>Saccharomycetes</taxon>
        <taxon>Saccharomycetales</taxon>
        <taxon>Saccharomycetaceae</taxon>
        <taxon>Maudiozyma</taxon>
    </lineage>
</organism>
<feature type="transmembrane region" description="Helical" evidence="2">
    <location>
        <begin position="119"/>
        <end position="142"/>
    </location>
</feature>
<feature type="transmembrane region" description="Helical" evidence="2">
    <location>
        <begin position="271"/>
        <end position="292"/>
    </location>
</feature>
<keyword evidence="2" id="KW-0812">Transmembrane</keyword>
<proteinExistence type="predicted"/>
<dbReference type="Proteomes" id="UP001377567">
    <property type="component" value="Unassembled WGS sequence"/>
</dbReference>
<dbReference type="AlphaFoldDB" id="A0AAV5RZK3"/>
<feature type="transmembrane region" description="Helical" evidence="2">
    <location>
        <begin position="92"/>
        <end position="113"/>
    </location>
</feature>
<evidence type="ECO:0000313" key="3">
    <source>
        <dbReference type="EMBL" id="GMM56201.1"/>
    </source>
</evidence>
<dbReference type="PANTHER" id="PTHR34292:SF3">
    <property type="entry name" value="OUTER SPORE WALL PROTEIN LDS2-RELATED"/>
    <property type="match status" value="1"/>
</dbReference>
<dbReference type="EMBL" id="BTGD01000008">
    <property type="protein sequence ID" value="GMM56201.1"/>
    <property type="molecule type" value="Genomic_DNA"/>
</dbReference>
<dbReference type="PANTHER" id="PTHR34292">
    <property type="entry name" value="OUTER SPORE WALL PROTEIN LDS1"/>
    <property type="match status" value="1"/>
</dbReference>
<name>A0AAV5RZK3_MAUHU</name>
<accession>A0AAV5RZK3</accession>
<dbReference type="GO" id="GO:0005811">
    <property type="term" value="C:lipid droplet"/>
    <property type="evidence" value="ECO:0007669"/>
    <property type="project" value="TreeGrafter"/>
</dbReference>
<dbReference type="GO" id="GO:0005619">
    <property type="term" value="C:ascospore wall"/>
    <property type="evidence" value="ECO:0007669"/>
    <property type="project" value="TreeGrafter"/>
</dbReference>
<comment type="caution">
    <text evidence="3">The sequence shown here is derived from an EMBL/GenBank/DDBJ whole genome shotgun (WGS) entry which is preliminary data.</text>
</comment>
<dbReference type="InterPro" id="IPR052786">
    <property type="entry name" value="Spore_wall_assembly"/>
</dbReference>
<evidence type="ECO:0000256" key="1">
    <source>
        <dbReference type="SAM" id="MobiDB-lite"/>
    </source>
</evidence>
<keyword evidence="2" id="KW-1133">Transmembrane helix</keyword>
<dbReference type="GO" id="GO:0005628">
    <property type="term" value="C:prospore membrane"/>
    <property type="evidence" value="ECO:0007669"/>
    <property type="project" value="TreeGrafter"/>
</dbReference>
<evidence type="ECO:0000313" key="4">
    <source>
        <dbReference type="Proteomes" id="UP001377567"/>
    </source>
</evidence>
<keyword evidence="4" id="KW-1185">Reference proteome</keyword>
<evidence type="ECO:0000256" key="2">
    <source>
        <dbReference type="SAM" id="Phobius"/>
    </source>
</evidence>
<feature type="transmembrane region" description="Helical" evidence="2">
    <location>
        <begin position="212"/>
        <end position="232"/>
    </location>
</feature>
<reference evidence="3 4" key="1">
    <citation type="journal article" date="2023" name="Elife">
        <title>Identification of key yeast species and microbe-microbe interactions impacting larval growth of Drosophila in the wild.</title>
        <authorList>
            <person name="Mure A."/>
            <person name="Sugiura Y."/>
            <person name="Maeda R."/>
            <person name="Honda K."/>
            <person name="Sakurai N."/>
            <person name="Takahashi Y."/>
            <person name="Watada M."/>
            <person name="Katoh T."/>
            <person name="Gotoh A."/>
            <person name="Gotoh Y."/>
            <person name="Taniguchi I."/>
            <person name="Nakamura K."/>
            <person name="Hayashi T."/>
            <person name="Katayama T."/>
            <person name="Uemura T."/>
            <person name="Hattori Y."/>
        </authorList>
    </citation>
    <scope>NUCLEOTIDE SEQUENCE [LARGE SCALE GENOMIC DNA]</scope>
    <source>
        <strain evidence="3 4">KH-74</strain>
    </source>
</reference>
<protein>
    <submittedName>
        <fullName evidence="3">Rrt8 protein</fullName>
    </submittedName>
</protein>